<dbReference type="PROSITE" id="PS51379">
    <property type="entry name" value="4FE4S_FER_2"/>
    <property type="match status" value="1"/>
</dbReference>
<dbReference type="KEGG" id="scas:SACC_21150"/>
<organism evidence="7 8">
    <name type="scientific">Saccharolobus caldissimus</name>
    <dbReference type="NCBI Taxonomy" id="1702097"/>
    <lineage>
        <taxon>Archaea</taxon>
        <taxon>Thermoproteota</taxon>
        <taxon>Thermoprotei</taxon>
        <taxon>Sulfolobales</taxon>
        <taxon>Sulfolobaceae</taxon>
        <taxon>Saccharolobus</taxon>
    </lineage>
</organism>
<dbReference type="SUPFAM" id="SSF46548">
    <property type="entry name" value="alpha-helical ferredoxin"/>
    <property type="match status" value="1"/>
</dbReference>
<dbReference type="InterPro" id="IPR004017">
    <property type="entry name" value="Cys_rich_dom"/>
</dbReference>
<sequence>MYNLSLKLTDMCTHCGFCLETCPTYVVTRNEVHSPRGRIEAIRAGINSIGFQTCMYCRLCETACPAGVKYGQIIIPFRKSDLKKVIIEKLLENPKLFSKVLKYTNKIHHLDIERFRKFIKDYEITEPLENNEEGDIILFPGCIESILFRKTVENAFKLLSKRYKVRILNGCCGLAHISNGNYEGAKKLAEKLSREVNGKKVVTLQSNCAAFMKEYKELFGIEINSYDFAEFLMKEGIEVPRINDTFTIHYPCHAYRQGLTKYIKELALRLGIKISEMEDPYFECGAGGDYWLSHPKLSDLVMKAKKEKIDKSGVKKVIVTNSVCALAIRSMGYEVFHLADLIFQSQQ</sequence>
<dbReference type="GeneID" id="68866845"/>
<keyword evidence="2" id="KW-0479">Metal-binding</keyword>
<gene>
    <name evidence="7" type="ORF">SACC_21150</name>
</gene>
<evidence type="ECO:0000313" key="7">
    <source>
        <dbReference type="EMBL" id="BDB99098.1"/>
    </source>
</evidence>
<dbReference type="Proteomes" id="UP001319921">
    <property type="component" value="Chromosome"/>
</dbReference>
<dbReference type="Pfam" id="PF13183">
    <property type="entry name" value="Fer4_8"/>
    <property type="match status" value="1"/>
</dbReference>
<evidence type="ECO:0000313" key="8">
    <source>
        <dbReference type="Proteomes" id="UP001319921"/>
    </source>
</evidence>
<evidence type="ECO:0000256" key="3">
    <source>
        <dbReference type="ARBA" id="ARBA00022737"/>
    </source>
</evidence>
<protein>
    <recommendedName>
        <fullName evidence="6">4Fe-4S ferredoxin-type domain-containing protein</fullName>
    </recommendedName>
</protein>
<dbReference type="EMBL" id="AP025226">
    <property type="protein sequence ID" value="BDB99098.1"/>
    <property type="molecule type" value="Genomic_DNA"/>
</dbReference>
<keyword evidence="1" id="KW-0004">4Fe-4S</keyword>
<dbReference type="InterPro" id="IPR017896">
    <property type="entry name" value="4Fe4S_Fe-S-bd"/>
</dbReference>
<evidence type="ECO:0000256" key="4">
    <source>
        <dbReference type="ARBA" id="ARBA00023004"/>
    </source>
</evidence>
<dbReference type="PANTHER" id="PTHR32479">
    <property type="entry name" value="GLYCOLATE OXIDASE IRON-SULFUR SUBUNIT"/>
    <property type="match status" value="1"/>
</dbReference>
<keyword evidence="8" id="KW-1185">Reference proteome</keyword>
<keyword evidence="3" id="KW-0677">Repeat</keyword>
<accession>A0AAQ4CTG7</accession>
<dbReference type="PANTHER" id="PTHR32479:SF17">
    <property type="entry name" value="GLYCOLATE OXIDASE IRON-SULFUR SUBUNIT"/>
    <property type="match status" value="1"/>
</dbReference>
<name>A0AAQ4CTG7_9CREN</name>
<dbReference type="Gene3D" id="1.10.1060.10">
    <property type="entry name" value="Alpha-helical ferredoxin"/>
    <property type="match status" value="1"/>
</dbReference>
<feature type="domain" description="4Fe-4S ferredoxin-type" evidence="6">
    <location>
        <begin position="2"/>
        <end position="32"/>
    </location>
</feature>
<dbReference type="InterPro" id="IPR009051">
    <property type="entry name" value="Helical_ferredxn"/>
</dbReference>
<dbReference type="GO" id="GO:0051539">
    <property type="term" value="F:4 iron, 4 sulfur cluster binding"/>
    <property type="evidence" value="ECO:0007669"/>
    <property type="project" value="UniProtKB-KW"/>
</dbReference>
<proteinExistence type="predicted"/>
<dbReference type="AlphaFoldDB" id="A0AAQ4CTG7"/>
<dbReference type="GO" id="GO:0016491">
    <property type="term" value="F:oxidoreductase activity"/>
    <property type="evidence" value="ECO:0007669"/>
    <property type="project" value="UniProtKB-ARBA"/>
</dbReference>
<evidence type="ECO:0000256" key="5">
    <source>
        <dbReference type="ARBA" id="ARBA00023014"/>
    </source>
</evidence>
<dbReference type="PROSITE" id="PS00198">
    <property type="entry name" value="4FE4S_FER_1"/>
    <property type="match status" value="2"/>
</dbReference>
<evidence type="ECO:0000259" key="6">
    <source>
        <dbReference type="PROSITE" id="PS51379"/>
    </source>
</evidence>
<evidence type="ECO:0000256" key="1">
    <source>
        <dbReference type="ARBA" id="ARBA00022485"/>
    </source>
</evidence>
<keyword evidence="4" id="KW-0408">Iron</keyword>
<dbReference type="RefSeq" id="WP_229569448.1">
    <property type="nucleotide sequence ID" value="NZ_AP025226.1"/>
</dbReference>
<reference evidence="7 8" key="1">
    <citation type="journal article" date="2022" name="Microbiol. Resour. Announc.">
        <title>Complete Genome Sequence of the Hyperthermophilic and Acidophilic Archaeon Saccharolobus caldissimus Strain HS-3T.</title>
        <authorList>
            <person name="Sakai H.D."/>
            <person name="Kurosawa N."/>
        </authorList>
    </citation>
    <scope>NUCLEOTIDE SEQUENCE [LARGE SCALE GENOMIC DNA]</scope>
    <source>
        <strain evidence="7 8">JCM32116</strain>
    </source>
</reference>
<keyword evidence="5" id="KW-0411">Iron-sulfur</keyword>
<dbReference type="Pfam" id="PF02754">
    <property type="entry name" value="CCG"/>
    <property type="match status" value="2"/>
</dbReference>
<evidence type="ECO:0000256" key="2">
    <source>
        <dbReference type="ARBA" id="ARBA00022723"/>
    </source>
</evidence>
<dbReference type="InterPro" id="IPR017900">
    <property type="entry name" value="4Fe4S_Fe_S_CS"/>
</dbReference>
<dbReference type="GO" id="GO:0046872">
    <property type="term" value="F:metal ion binding"/>
    <property type="evidence" value="ECO:0007669"/>
    <property type="project" value="UniProtKB-KW"/>
</dbReference>